<sequence length="699" mass="76562">MMASSEGAKPKFEPTQEEFKRIEESMKDDQFKKLFFEYMNEISDPENRKLYEAELTQLEAERGNNVRFVNPEPGFVVKTFTPTSTPSETEKLFINICSSPEIAIASVSGKNAKGQNWSIPYTLSAGREDVDHANNKCTVYDCVFHPDTLKRANDSIPFRNMLISTAMEGVEKQFKIQIDKKFKLPKLKSKGPLGQTVIRTSAPQPPSTSTSETSVEFLDRLKREQQSESKPPSTPSTKSPLIQEIPSPKSSEPTQESKPVEVTPRFSIVHRGVNDDYQKYTNERNRMGGTRPDVLVVRVELPGVFSAGAVTLDTTEKDLDLHVPDKYKLHLPLPFSVVHEKGSAKFDKGKQTLTVTLPVVPPPVVDVPTPNVPVEISDETDVPGADVESSVVLAESDTANADDAAPRLPTLEDGSDTEADLKTADGYAEDVKAVNVTKADNVEESTSTHPSTADQKTSAIPAETSLDALDWIVPLFTLRQDLETASFIISVPDVDEANLISSFDETMITIKFRDSNNNHYNLTLQTPSPINSSKCSVDISNENVAVVVWKVADGLWDGVKVVGADGEKSVRRFLTRESVRSVGVDNDEDEDQAVSVPSGPVTLRQRDDGAVEVHFAGSETKESVDSKPAAEVSKDGVVGENDGKFTREEKAPLSVADNGKSAREEKAPLSAAEEAPRDDRQKSSPAVKLLNPLIYALDD</sequence>
<dbReference type="InterPro" id="IPR041442">
    <property type="entry name" value="PIH1D1/2/3_CS-like"/>
</dbReference>
<evidence type="ECO:0000256" key="1">
    <source>
        <dbReference type="ARBA" id="ARBA00022490"/>
    </source>
</evidence>
<accession>A0AAD5WZQ8</accession>
<feature type="region of interest" description="Disordered" evidence="4">
    <location>
        <begin position="1"/>
        <end position="24"/>
    </location>
</feature>
<evidence type="ECO:0000259" key="5">
    <source>
        <dbReference type="PROSITE" id="PS51203"/>
    </source>
</evidence>
<dbReference type="InterPro" id="IPR008978">
    <property type="entry name" value="HSP20-like_chaperone"/>
</dbReference>
<dbReference type="PANTHER" id="PTHR22997">
    <property type="entry name" value="PIH1 DOMAIN-CONTAINING PROTEIN 1"/>
    <property type="match status" value="1"/>
</dbReference>
<dbReference type="Gene3D" id="2.60.40.790">
    <property type="match status" value="1"/>
</dbReference>
<dbReference type="Pfam" id="PF18201">
    <property type="entry name" value="PIH1_CS"/>
    <property type="match status" value="1"/>
</dbReference>
<evidence type="ECO:0000313" key="6">
    <source>
        <dbReference type="EMBL" id="KAJ3035848.1"/>
    </source>
</evidence>
<evidence type="ECO:0000256" key="2">
    <source>
        <dbReference type="ARBA" id="ARBA00024190"/>
    </source>
</evidence>
<keyword evidence="1 3" id="KW-0963">Cytoplasm</keyword>
<dbReference type="PROSITE" id="PS51203">
    <property type="entry name" value="CS"/>
    <property type="match status" value="1"/>
</dbReference>
<feature type="compositionally biased region" description="Polar residues" evidence="4">
    <location>
        <begin position="248"/>
        <end position="257"/>
    </location>
</feature>
<comment type="subcellular location">
    <subcellularLocation>
        <location evidence="3">Cytoplasm</location>
    </subcellularLocation>
    <subcellularLocation>
        <location evidence="2">Dynein axonemal particle</location>
    </subcellularLocation>
</comment>
<dbReference type="SUPFAM" id="SSF49764">
    <property type="entry name" value="HSP20-like chaperones"/>
    <property type="match status" value="1"/>
</dbReference>
<feature type="region of interest" description="Disordered" evidence="4">
    <location>
        <begin position="194"/>
        <end position="265"/>
    </location>
</feature>
<feature type="domain" description="CS" evidence="5">
    <location>
        <begin position="471"/>
        <end position="560"/>
    </location>
</feature>
<feature type="compositionally biased region" description="Basic and acidic residues" evidence="4">
    <location>
        <begin position="8"/>
        <end position="24"/>
    </location>
</feature>
<dbReference type="InterPro" id="IPR050734">
    <property type="entry name" value="PIH1/Kintoun_subfamily"/>
</dbReference>
<comment type="function">
    <text evidence="3">Required for cytoplasmic pre-assembly of axonemal dyneins, thereby playing a central role in motility in cilia and flagella. Involved in pre-assembly of dynein arm complexes in the cytoplasm before intraflagellar transport loads them for the ciliary compartment.</text>
</comment>
<feature type="compositionally biased region" description="Basic and acidic residues" evidence="4">
    <location>
        <begin position="641"/>
        <end position="651"/>
    </location>
</feature>
<dbReference type="InterPro" id="IPR012981">
    <property type="entry name" value="PIH1_N"/>
</dbReference>
<dbReference type="AlphaFoldDB" id="A0AAD5WZQ8"/>
<dbReference type="HAMAP" id="MF_03069">
    <property type="entry name" value="Kintoun"/>
    <property type="match status" value="1"/>
</dbReference>
<organism evidence="6 7">
    <name type="scientific">Rhizophlyctis rosea</name>
    <dbReference type="NCBI Taxonomy" id="64517"/>
    <lineage>
        <taxon>Eukaryota</taxon>
        <taxon>Fungi</taxon>
        <taxon>Fungi incertae sedis</taxon>
        <taxon>Chytridiomycota</taxon>
        <taxon>Chytridiomycota incertae sedis</taxon>
        <taxon>Chytridiomycetes</taxon>
        <taxon>Rhizophlyctidales</taxon>
        <taxon>Rhizophlyctidaceae</taxon>
        <taxon>Rhizophlyctis</taxon>
    </lineage>
</organism>
<dbReference type="Pfam" id="PF08190">
    <property type="entry name" value="PIH1"/>
    <property type="match status" value="1"/>
</dbReference>
<comment type="similarity">
    <text evidence="3">Belongs to the PIH1 family. Kintoun subfamily.</text>
</comment>
<dbReference type="EMBL" id="JADGJD010002000">
    <property type="protein sequence ID" value="KAJ3035848.1"/>
    <property type="molecule type" value="Genomic_DNA"/>
</dbReference>
<feature type="compositionally biased region" description="Basic and acidic residues" evidence="4">
    <location>
        <begin position="217"/>
        <end position="227"/>
    </location>
</feature>
<dbReference type="Proteomes" id="UP001212841">
    <property type="component" value="Unassembled WGS sequence"/>
</dbReference>
<feature type="compositionally biased region" description="Polar residues" evidence="4">
    <location>
        <begin position="444"/>
        <end position="458"/>
    </location>
</feature>
<gene>
    <name evidence="6" type="primary">DNAAF2</name>
    <name evidence="6" type="ORF">HK097_004088</name>
</gene>
<feature type="region of interest" description="Disordered" evidence="4">
    <location>
        <begin position="583"/>
        <end position="690"/>
    </location>
</feature>
<reference evidence="6" key="1">
    <citation type="submission" date="2020-05" db="EMBL/GenBank/DDBJ databases">
        <title>Phylogenomic resolution of chytrid fungi.</title>
        <authorList>
            <person name="Stajich J.E."/>
            <person name="Amses K."/>
            <person name="Simmons R."/>
            <person name="Seto K."/>
            <person name="Myers J."/>
            <person name="Bonds A."/>
            <person name="Quandt C.A."/>
            <person name="Barry K."/>
            <person name="Liu P."/>
            <person name="Grigoriev I."/>
            <person name="Longcore J.E."/>
            <person name="James T.Y."/>
        </authorList>
    </citation>
    <scope>NUCLEOTIDE SEQUENCE</scope>
    <source>
        <strain evidence="6">JEL0318</strain>
    </source>
</reference>
<dbReference type="InterPro" id="IPR007052">
    <property type="entry name" value="CS_dom"/>
</dbReference>
<feature type="compositionally biased region" description="Low complexity" evidence="4">
    <location>
        <begin position="228"/>
        <end position="240"/>
    </location>
</feature>
<feature type="region of interest" description="Disordered" evidence="4">
    <location>
        <begin position="394"/>
        <end position="418"/>
    </location>
</feature>
<dbReference type="GO" id="GO:0120293">
    <property type="term" value="C:dynein axonemal particle"/>
    <property type="evidence" value="ECO:0007669"/>
    <property type="project" value="UniProtKB-SubCell"/>
</dbReference>
<dbReference type="GO" id="GO:0060285">
    <property type="term" value="P:cilium-dependent cell motility"/>
    <property type="evidence" value="ECO:0007669"/>
    <property type="project" value="UniProtKB-UniRule"/>
</dbReference>
<evidence type="ECO:0000256" key="4">
    <source>
        <dbReference type="SAM" id="MobiDB-lite"/>
    </source>
</evidence>
<comment type="caution">
    <text evidence="6">The sequence shown here is derived from an EMBL/GenBank/DDBJ whole genome shotgun (WGS) entry which is preliminary data.</text>
</comment>
<proteinExistence type="inferred from homology"/>
<evidence type="ECO:0000313" key="7">
    <source>
        <dbReference type="Proteomes" id="UP001212841"/>
    </source>
</evidence>
<dbReference type="CDD" id="cd06463">
    <property type="entry name" value="p23_like"/>
    <property type="match status" value="1"/>
</dbReference>
<protein>
    <recommendedName>
        <fullName evidence="3">Protein kintoun</fullName>
    </recommendedName>
    <alternativeName>
        <fullName evidence="3">Dynein assembly factor 2, axonemal homolog</fullName>
    </alternativeName>
</protein>
<evidence type="ECO:0000256" key="3">
    <source>
        <dbReference type="HAMAP-Rule" id="MF_03069"/>
    </source>
</evidence>
<dbReference type="InterPro" id="IPR034727">
    <property type="entry name" value="Kintoun"/>
</dbReference>
<dbReference type="GO" id="GO:0070286">
    <property type="term" value="P:axonemal dynein complex assembly"/>
    <property type="evidence" value="ECO:0007669"/>
    <property type="project" value="UniProtKB-UniRule"/>
</dbReference>
<dbReference type="PANTHER" id="PTHR22997:SF3">
    <property type="entry name" value="PROTEIN KINTOUN"/>
    <property type="match status" value="1"/>
</dbReference>
<feature type="region of interest" description="Disordered" evidence="4">
    <location>
        <begin position="439"/>
        <end position="459"/>
    </location>
</feature>
<name>A0AAD5WZQ8_9FUNG</name>
<keyword evidence="7" id="KW-1185">Reference proteome</keyword>